<evidence type="ECO:0000256" key="3">
    <source>
        <dbReference type="ARBA" id="ARBA00022679"/>
    </source>
</evidence>
<dbReference type="GO" id="GO:0016787">
    <property type="term" value="F:hydrolase activity"/>
    <property type="evidence" value="ECO:0007669"/>
    <property type="project" value="UniProtKB-KW"/>
</dbReference>
<comment type="caution">
    <text evidence="11">The sequence shown here is derived from an EMBL/GenBank/DDBJ whole genome shotgun (WGS) entry which is preliminary data.</text>
</comment>
<organism evidence="11 12">
    <name type="scientific">Metallibacterium scheffleri</name>
    <dbReference type="NCBI Taxonomy" id="993689"/>
    <lineage>
        <taxon>Bacteria</taxon>
        <taxon>Pseudomonadati</taxon>
        <taxon>Pseudomonadota</taxon>
        <taxon>Gammaproteobacteria</taxon>
        <taxon>Lysobacterales</taxon>
        <taxon>Rhodanobacteraceae</taxon>
        <taxon>Metallibacterium</taxon>
    </lineage>
</organism>
<comment type="catalytic activity">
    <reaction evidence="7">
        <text>adenosine + H2O + H(+) = inosine + NH4(+)</text>
        <dbReference type="Rhea" id="RHEA:24408"/>
        <dbReference type="ChEBI" id="CHEBI:15377"/>
        <dbReference type="ChEBI" id="CHEBI:15378"/>
        <dbReference type="ChEBI" id="CHEBI:16335"/>
        <dbReference type="ChEBI" id="CHEBI:17596"/>
        <dbReference type="ChEBI" id="CHEBI:28938"/>
        <dbReference type="EC" id="3.5.4.4"/>
    </reaction>
    <physiologicalReaction direction="left-to-right" evidence="7">
        <dbReference type="Rhea" id="RHEA:24409"/>
    </physiologicalReaction>
</comment>
<evidence type="ECO:0000256" key="9">
    <source>
        <dbReference type="ARBA" id="ARBA00049893"/>
    </source>
</evidence>
<evidence type="ECO:0000256" key="6">
    <source>
        <dbReference type="ARBA" id="ARBA00022833"/>
    </source>
</evidence>
<keyword evidence="3" id="KW-0808">Transferase</keyword>
<evidence type="ECO:0000256" key="8">
    <source>
        <dbReference type="ARBA" id="ARBA00048968"/>
    </source>
</evidence>
<keyword evidence="12" id="KW-1185">Reference proteome</keyword>
<evidence type="ECO:0000256" key="7">
    <source>
        <dbReference type="ARBA" id="ARBA00047989"/>
    </source>
</evidence>
<dbReference type="InterPro" id="IPR003730">
    <property type="entry name" value="Cu_polyphenol_OxRdtase"/>
</dbReference>
<sequence length="261" mass="27746">MCADLLASSSLIPDWPTPPGVRALTTLRGPLGGSQGAYARFNIGTRAGDDPAIVHGNRCDLAAGACLRSWPHWLHQVHGTRVWQADALLPWPQRWDTPHAEPDADAAITRTPGVVLAILSADCLPVLIATRDGSVVAAAHAGWRGLAEGVLEAAIAALRVVPAGLLAWIGPGIGAASYEVDARVRAAFVDADADAAQAFHATRPGHWQCDLAALARLRLRRCGVADVYGGDFDTFSDARFYSYRRDGADSGRMATLIWREG</sequence>
<gene>
    <name evidence="11" type="ORF">B1806_00790</name>
</gene>
<evidence type="ECO:0000313" key="12">
    <source>
        <dbReference type="Proteomes" id="UP000307749"/>
    </source>
</evidence>
<keyword evidence="6" id="KW-0862">Zinc</keyword>
<comment type="similarity">
    <text evidence="2 10">Belongs to the purine nucleoside phosphorylase YfiH/LACC1 family.</text>
</comment>
<dbReference type="PANTHER" id="PTHR30616">
    <property type="entry name" value="UNCHARACTERIZED PROTEIN YFIH"/>
    <property type="match status" value="1"/>
</dbReference>
<evidence type="ECO:0000256" key="4">
    <source>
        <dbReference type="ARBA" id="ARBA00022723"/>
    </source>
</evidence>
<dbReference type="InterPro" id="IPR038371">
    <property type="entry name" value="Cu_polyphenol_OxRdtase_sf"/>
</dbReference>
<proteinExistence type="inferred from homology"/>
<dbReference type="NCBIfam" id="TIGR00726">
    <property type="entry name" value="peptidoglycan editing factor PgeF"/>
    <property type="match status" value="1"/>
</dbReference>
<dbReference type="OrthoDB" id="4279at2"/>
<dbReference type="SUPFAM" id="SSF64438">
    <property type="entry name" value="CNF1/YfiH-like putative cysteine hydrolases"/>
    <property type="match status" value="1"/>
</dbReference>
<accession>A0A4S3KSU0</accession>
<reference evidence="11 12" key="1">
    <citation type="submission" date="2017-02" db="EMBL/GenBank/DDBJ databases">
        <title>Whole genome sequencing of Metallibacterium scheffleri DSM 24874 (T).</title>
        <authorList>
            <person name="Kumar S."/>
            <person name="Patil P."/>
            <person name="Patil P.B."/>
        </authorList>
    </citation>
    <scope>NUCLEOTIDE SEQUENCE [LARGE SCALE GENOMIC DNA]</scope>
    <source>
        <strain evidence="11 12">DSM 24874</strain>
    </source>
</reference>
<keyword evidence="4" id="KW-0479">Metal-binding</keyword>
<dbReference type="STRING" id="993689.GCA_002077135_03238"/>
<dbReference type="PANTHER" id="PTHR30616:SF2">
    <property type="entry name" value="PURINE NUCLEOSIDE PHOSPHORYLASE LACC1"/>
    <property type="match status" value="1"/>
</dbReference>
<dbReference type="AlphaFoldDB" id="A0A4S3KSU0"/>
<comment type="catalytic activity">
    <reaction evidence="1">
        <text>inosine + phosphate = alpha-D-ribose 1-phosphate + hypoxanthine</text>
        <dbReference type="Rhea" id="RHEA:27646"/>
        <dbReference type="ChEBI" id="CHEBI:17368"/>
        <dbReference type="ChEBI" id="CHEBI:17596"/>
        <dbReference type="ChEBI" id="CHEBI:43474"/>
        <dbReference type="ChEBI" id="CHEBI:57720"/>
        <dbReference type="EC" id="2.4.2.1"/>
    </reaction>
    <physiologicalReaction direction="left-to-right" evidence="1">
        <dbReference type="Rhea" id="RHEA:27647"/>
    </physiologicalReaction>
</comment>
<dbReference type="Pfam" id="PF02578">
    <property type="entry name" value="Cu-oxidase_4"/>
    <property type="match status" value="1"/>
</dbReference>
<evidence type="ECO:0000256" key="5">
    <source>
        <dbReference type="ARBA" id="ARBA00022801"/>
    </source>
</evidence>
<dbReference type="RefSeq" id="WP_081130056.1">
    <property type="nucleotide sequence ID" value="NZ_LDOS01000002.1"/>
</dbReference>
<name>A0A4S3KSU0_9GAMM</name>
<dbReference type="InterPro" id="IPR011324">
    <property type="entry name" value="Cytotoxic_necrot_fac-like_cat"/>
</dbReference>
<comment type="catalytic activity">
    <reaction evidence="8">
        <text>adenosine + phosphate = alpha-D-ribose 1-phosphate + adenine</text>
        <dbReference type="Rhea" id="RHEA:27642"/>
        <dbReference type="ChEBI" id="CHEBI:16335"/>
        <dbReference type="ChEBI" id="CHEBI:16708"/>
        <dbReference type="ChEBI" id="CHEBI:43474"/>
        <dbReference type="ChEBI" id="CHEBI:57720"/>
        <dbReference type="EC" id="2.4.2.1"/>
    </reaction>
    <physiologicalReaction direction="left-to-right" evidence="8">
        <dbReference type="Rhea" id="RHEA:27643"/>
    </physiologicalReaction>
</comment>
<dbReference type="CDD" id="cd16833">
    <property type="entry name" value="YfiH"/>
    <property type="match status" value="1"/>
</dbReference>
<dbReference type="GO" id="GO:0017061">
    <property type="term" value="F:S-methyl-5-thioadenosine phosphorylase activity"/>
    <property type="evidence" value="ECO:0007669"/>
    <property type="project" value="UniProtKB-EC"/>
</dbReference>
<evidence type="ECO:0000256" key="2">
    <source>
        <dbReference type="ARBA" id="ARBA00007353"/>
    </source>
</evidence>
<dbReference type="Proteomes" id="UP000307749">
    <property type="component" value="Unassembled WGS sequence"/>
</dbReference>
<dbReference type="Gene3D" id="3.60.140.10">
    <property type="entry name" value="CNF1/YfiH-like putative cysteine hydrolases"/>
    <property type="match status" value="1"/>
</dbReference>
<dbReference type="EMBL" id="MWQO01000003">
    <property type="protein sequence ID" value="THD12202.1"/>
    <property type="molecule type" value="Genomic_DNA"/>
</dbReference>
<evidence type="ECO:0000256" key="1">
    <source>
        <dbReference type="ARBA" id="ARBA00000553"/>
    </source>
</evidence>
<evidence type="ECO:0000256" key="10">
    <source>
        <dbReference type="RuleBase" id="RU361274"/>
    </source>
</evidence>
<evidence type="ECO:0000313" key="11">
    <source>
        <dbReference type="EMBL" id="THD12202.1"/>
    </source>
</evidence>
<comment type="catalytic activity">
    <reaction evidence="9">
        <text>S-methyl-5'-thioadenosine + phosphate = 5-(methylsulfanyl)-alpha-D-ribose 1-phosphate + adenine</text>
        <dbReference type="Rhea" id="RHEA:11852"/>
        <dbReference type="ChEBI" id="CHEBI:16708"/>
        <dbReference type="ChEBI" id="CHEBI:17509"/>
        <dbReference type="ChEBI" id="CHEBI:43474"/>
        <dbReference type="ChEBI" id="CHEBI:58533"/>
        <dbReference type="EC" id="2.4.2.28"/>
    </reaction>
    <physiologicalReaction direction="left-to-right" evidence="9">
        <dbReference type="Rhea" id="RHEA:11853"/>
    </physiologicalReaction>
</comment>
<dbReference type="GO" id="GO:0005507">
    <property type="term" value="F:copper ion binding"/>
    <property type="evidence" value="ECO:0007669"/>
    <property type="project" value="TreeGrafter"/>
</dbReference>
<keyword evidence="5" id="KW-0378">Hydrolase</keyword>
<protein>
    <recommendedName>
        <fullName evidence="10">Purine nucleoside phosphorylase</fullName>
    </recommendedName>
</protein>